<dbReference type="Proteomes" id="UP000824782">
    <property type="component" value="Unassembled WGS sequence"/>
</dbReference>
<protein>
    <recommendedName>
        <fullName evidence="1">ELYS beta-propeller domain-containing protein</fullName>
    </recommendedName>
</protein>
<sequence>VTSPDTSVSIFSWQVNTYGQNKPSIYMGVFDINRWYQAQMPDSLRPGQFLRNCSYFAFWSLEALTNLTEDMIFDILVHERSLSRGVPPSYPPPEQFYFPSTYNFGIFQFLFFLSECNIVIIK</sequence>
<dbReference type="AlphaFoldDB" id="A0AAV6YE30"/>
<dbReference type="Pfam" id="PF16687">
    <property type="entry name" value="ELYS-bb"/>
    <property type="match status" value="1"/>
</dbReference>
<accession>A0AAV6YE30</accession>
<comment type="caution">
    <text evidence="2">The sequence shown here is derived from an EMBL/GenBank/DDBJ whole genome shotgun (WGS) entry which is preliminary data.</text>
</comment>
<feature type="non-terminal residue" evidence="2">
    <location>
        <position position="122"/>
    </location>
</feature>
<dbReference type="PANTHER" id="PTHR21583:SF8">
    <property type="entry name" value="PROTEIN ELYS"/>
    <property type="match status" value="1"/>
</dbReference>
<organism evidence="2 3">
    <name type="scientific">Engystomops pustulosus</name>
    <name type="common">Tungara frog</name>
    <name type="synonym">Physalaemus pustulosus</name>
    <dbReference type="NCBI Taxonomy" id="76066"/>
    <lineage>
        <taxon>Eukaryota</taxon>
        <taxon>Metazoa</taxon>
        <taxon>Chordata</taxon>
        <taxon>Craniata</taxon>
        <taxon>Vertebrata</taxon>
        <taxon>Euteleostomi</taxon>
        <taxon>Amphibia</taxon>
        <taxon>Batrachia</taxon>
        <taxon>Anura</taxon>
        <taxon>Neobatrachia</taxon>
        <taxon>Hyloidea</taxon>
        <taxon>Leptodactylidae</taxon>
        <taxon>Leiuperinae</taxon>
        <taxon>Engystomops</taxon>
    </lineage>
</organism>
<dbReference type="InterPro" id="IPR032040">
    <property type="entry name" value="ELYS-bb"/>
</dbReference>
<feature type="non-terminal residue" evidence="2">
    <location>
        <position position="1"/>
    </location>
</feature>
<dbReference type="EMBL" id="WNYA01107897">
    <property type="protein sequence ID" value="KAG8534423.1"/>
    <property type="molecule type" value="Genomic_DNA"/>
</dbReference>
<evidence type="ECO:0000313" key="3">
    <source>
        <dbReference type="Proteomes" id="UP000824782"/>
    </source>
</evidence>
<evidence type="ECO:0000313" key="2">
    <source>
        <dbReference type="EMBL" id="KAG8534423.1"/>
    </source>
</evidence>
<name>A0AAV6YE30_ENGPU</name>
<dbReference type="InterPro" id="IPR052620">
    <property type="entry name" value="ELYS/MEL-28_NucAsmblyFactor"/>
</dbReference>
<gene>
    <name evidence="2" type="ORF">GDO81_019596</name>
</gene>
<feature type="domain" description="ELYS beta-propeller" evidence="1">
    <location>
        <begin position="1"/>
        <end position="109"/>
    </location>
</feature>
<reference evidence="2" key="1">
    <citation type="thesis" date="2020" institute="ProQuest LLC" country="789 East Eisenhower Parkway, Ann Arbor, MI, USA">
        <title>Comparative Genomics and Chromosome Evolution.</title>
        <authorList>
            <person name="Mudd A.B."/>
        </authorList>
    </citation>
    <scope>NUCLEOTIDE SEQUENCE</scope>
    <source>
        <strain evidence="2">237g6f4</strain>
        <tissue evidence="2">Blood</tissue>
    </source>
</reference>
<dbReference type="PANTHER" id="PTHR21583">
    <property type="entry name" value="ELYS PROTEIN"/>
    <property type="match status" value="1"/>
</dbReference>
<evidence type="ECO:0000259" key="1">
    <source>
        <dbReference type="Pfam" id="PF16687"/>
    </source>
</evidence>
<proteinExistence type="predicted"/>
<keyword evidence="3" id="KW-1185">Reference proteome</keyword>